<dbReference type="Proteomes" id="UP000673197">
    <property type="component" value="Unassembled WGS sequence"/>
</dbReference>
<dbReference type="RefSeq" id="WP_210040391.1">
    <property type="nucleotide sequence ID" value="NZ_JAFFZW010000001.1"/>
</dbReference>
<organism evidence="1 2">
    <name type="scientific">Pseudomonas alliivorans</name>
    <dbReference type="NCBI Taxonomy" id="2810613"/>
    <lineage>
        <taxon>Bacteria</taxon>
        <taxon>Pseudomonadati</taxon>
        <taxon>Pseudomonadota</taxon>
        <taxon>Gammaproteobacteria</taxon>
        <taxon>Pseudomonadales</taxon>
        <taxon>Pseudomonadaceae</taxon>
        <taxon>Pseudomonas</taxon>
    </lineage>
</organism>
<sequence>MNEIVIGATWLENGNITFLDSYSEVFSLSKPAKLSGRGCIGEVPQHDWSV</sequence>
<reference evidence="1 2" key="1">
    <citation type="journal article" date="2022" name="Syst. Appl. Microbiol.">
        <title>Pseudomonas alliivorans sp. nov., a plant-pathogenic bacterium isolated from onion foliage in Georgia, USA.</title>
        <authorList>
            <person name="Zhao M."/>
            <person name="Tyson C."/>
            <person name="Chen H.C."/>
            <person name="Paudel S."/>
            <person name="Gitaitis R."/>
            <person name="Kvitko B."/>
            <person name="Dutta B."/>
        </authorList>
    </citation>
    <scope>NUCLEOTIDE SEQUENCE [LARGE SCALE GENOMIC DNA]</scope>
    <source>
        <strain evidence="1 2">20GA0068</strain>
    </source>
</reference>
<gene>
    <name evidence="1" type="ORF">JTJ32_00640</name>
</gene>
<evidence type="ECO:0000313" key="2">
    <source>
        <dbReference type="Proteomes" id="UP000673197"/>
    </source>
</evidence>
<evidence type="ECO:0000313" key="1">
    <source>
        <dbReference type="EMBL" id="MBP0943840.1"/>
    </source>
</evidence>
<comment type="caution">
    <text evidence="1">The sequence shown here is derived from an EMBL/GenBank/DDBJ whole genome shotgun (WGS) entry which is preliminary data.</text>
</comment>
<keyword evidence="2" id="KW-1185">Reference proteome</keyword>
<accession>A0ABS4BZN0</accession>
<name>A0ABS4BZN0_9PSED</name>
<protein>
    <submittedName>
        <fullName evidence="1">Uncharacterized protein</fullName>
    </submittedName>
</protein>
<dbReference type="EMBL" id="JAFFZW010000001">
    <property type="protein sequence ID" value="MBP0943840.1"/>
    <property type="molecule type" value="Genomic_DNA"/>
</dbReference>
<proteinExistence type="predicted"/>